<keyword evidence="2" id="KW-1185">Reference proteome</keyword>
<sequence length="496" mass="56426">MSQNQMSYFYLYETIYPELTLAQNALRFGDPENSVDDDSVESSDSVDSHEFDSSYNSDESEELFFQVYSDDFFSNNSGDKVTSNNKNSKRDITAQNNDSVGEGSSLQNNEDRKDNNFPNEESIFQNINRRVVDSDVIRRTTFNNSNDLNALQGVIKKNVYSENENILKNTSIKKNGYNYSNRECTLQDVLEHNIDNSTQRIADGCLVDNSEVSSQRSLDLLSDNNSSDFESLQDMLDIEAENEEDFLDEFSDNYIQETSSYKTKYPNNTLNTEINNVSHQQLFFHEDKILEDNLPQAQGGDFFSSSATTHSLVPLSYPLVVINSDTSVPYITPSKSSMPLTPKARSVSSSGERSESPTIELSHDEFMSPPSPLSSKDPQDGEDYDTRKKDKINRSRRSRNSETKSHALRSQSVKFQGSSNKQSRQGRHQFDHTRIKKNGMSLVCRNCNTTFTDSKRLREHCRTHVGERPFVCKIKGCDKTYTRASQLKAHEKTHST</sequence>
<proteinExistence type="predicted"/>
<comment type="caution">
    <text evidence="1">The sequence shown here is derived from an EMBL/GenBank/DDBJ whole genome shotgun (WGS) entry which is preliminary data.</text>
</comment>
<gene>
    <name evidence="1" type="ORF">RPERSI_LOCUS6278</name>
</gene>
<evidence type="ECO:0000313" key="1">
    <source>
        <dbReference type="EMBL" id="CAG8610197.1"/>
    </source>
</evidence>
<protein>
    <submittedName>
        <fullName evidence="1">36557_t:CDS:1</fullName>
    </submittedName>
</protein>
<accession>A0ACA9MRY1</accession>
<organism evidence="1 2">
    <name type="scientific">Racocetra persica</name>
    <dbReference type="NCBI Taxonomy" id="160502"/>
    <lineage>
        <taxon>Eukaryota</taxon>
        <taxon>Fungi</taxon>
        <taxon>Fungi incertae sedis</taxon>
        <taxon>Mucoromycota</taxon>
        <taxon>Glomeromycotina</taxon>
        <taxon>Glomeromycetes</taxon>
        <taxon>Diversisporales</taxon>
        <taxon>Gigasporaceae</taxon>
        <taxon>Racocetra</taxon>
    </lineage>
</organism>
<dbReference type="Proteomes" id="UP000789920">
    <property type="component" value="Unassembled WGS sequence"/>
</dbReference>
<reference evidence="1" key="1">
    <citation type="submission" date="2021-06" db="EMBL/GenBank/DDBJ databases">
        <authorList>
            <person name="Kallberg Y."/>
            <person name="Tangrot J."/>
            <person name="Rosling A."/>
        </authorList>
    </citation>
    <scope>NUCLEOTIDE SEQUENCE</scope>
    <source>
        <strain evidence="1">MA461A</strain>
    </source>
</reference>
<dbReference type="EMBL" id="CAJVQC010009891">
    <property type="protein sequence ID" value="CAG8610197.1"/>
    <property type="molecule type" value="Genomic_DNA"/>
</dbReference>
<name>A0ACA9MRY1_9GLOM</name>
<evidence type="ECO:0000313" key="2">
    <source>
        <dbReference type="Proteomes" id="UP000789920"/>
    </source>
</evidence>